<feature type="compositionally biased region" description="Polar residues" evidence="1">
    <location>
        <begin position="12"/>
        <end position="21"/>
    </location>
</feature>
<keyword evidence="3" id="KW-1185">Reference proteome</keyword>
<protein>
    <submittedName>
        <fullName evidence="2">Uncharacterized protein</fullName>
    </submittedName>
</protein>
<feature type="region of interest" description="Disordered" evidence="1">
    <location>
        <begin position="50"/>
        <end position="117"/>
    </location>
</feature>
<gene>
    <name evidence="2" type="ORF">PECUL_23A021926</name>
</gene>
<feature type="compositionally biased region" description="Basic and acidic residues" evidence="1">
    <location>
        <begin position="150"/>
        <end position="164"/>
    </location>
</feature>
<proteinExistence type="predicted"/>
<feature type="compositionally biased region" description="Pro residues" evidence="1">
    <location>
        <begin position="55"/>
        <end position="65"/>
    </location>
</feature>
<dbReference type="EMBL" id="OW240914">
    <property type="protein sequence ID" value="CAH2275952.1"/>
    <property type="molecule type" value="Genomic_DNA"/>
</dbReference>
<evidence type="ECO:0000313" key="2">
    <source>
        <dbReference type="EMBL" id="CAH2275952.1"/>
    </source>
</evidence>
<sequence length="217" mass="23115">MAAADQAPGTPPAQSLPTRLTSKLHHEDRIAAAFEHFWAQWRATLAPTQTITTIPRPPTTPPACGPPTRHTAGPKTGTKQQGARRALPSPKARRPCTRRCQSGPRHTQRASILGPTKSIIRRRTHGAYAHPQQNTTATNTQTGFALTARGHPETPTRDTARRAEQPSSHQGNIPATRGTHGGPRSNGGAPSALSTRDTEAPRDFPASTMPLPTTGVG</sequence>
<dbReference type="AlphaFoldDB" id="A0AAD1RSQ7"/>
<organism evidence="2 3">
    <name type="scientific">Pelobates cultripes</name>
    <name type="common">Western spadefoot toad</name>
    <dbReference type="NCBI Taxonomy" id="61616"/>
    <lineage>
        <taxon>Eukaryota</taxon>
        <taxon>Metazoa</taxon>
        <taxon>Chordata</taxon>
        <taxon>Craniata</taxon>
        <taxon>Vertebrata</taxon>
        <taxon>Euteleostomi</taxon>
        <taxon>Amphibia</taxon>
        <taxon>Batrachia</taxon>
        <taxon>Anura</taxon>
        <taxon>Pelobatoidea</taxon>
        <taxon>Pelobatidae</taxon>
        <taxon>Pelobates</taxon>
    </lineage>
</organism>
<feature type="region of interest" description="Disordered" evidence="1">
    <location>
        <begin position="1"/>
        <end position="22"/>
    </location>
</feature>
<feature type="region of interest" description="Disordered" evidence="1">
    <location>
        <begin position="147"/>
        <end position="217"/>
    </location>
</feature>
<evidence type="ECO:0000256" key="1">
    <source>
        <dbReference type="SAM" id="MobiDB-lite"/>
    </source>
</evidence>
<name>A0AAD1RSQ7_PELCU</name>
<dbReference type="Proteomes" id="UP001295444">
    <property type="component" value="Chromosome 03"/>
</dbReference>
<accession>A0AAD1RSQ7</accession>
<evidence type="ECO:0000313" key="3">
    <source>
        <dbReference type="Proteomes" id="UP001295444"/>
    </source>
</evidence>
<reference evidence="2" key="1">
    <citation type="submission" date="2022-03" db="EMBL/GenBank/DDBJ databases">
        <authorList>
            <person name="Alioto T."/>
            <person name="Alioto T."/>
            <person name="Gomez Garrido J."/>
        </authorList>
    </citation>
    <scope>NUCLEOTIDE SEQUENCE</scope>
</reference>